<dbReference type="AlphaFoldDB" id="A0A6A6EG85"/>
<name>A0A6A6EG85_9PEZI</name>
<reference evidence="2" key="1">
    <citation type="journal article" date="2020" name="Stud. Mycol.">
        <title>101 Dothideomycetes genomes: a test case for predicting lifestyles and emergence of pathogens.</title>
        <authorList>
            <person name="Haridas S."/>
            <person name="Albert R."/>
            <person name="Binder M."/>
            <person name="Bloem J."/>
            <person name="Labutti K."/>
            <person name="Salamov A."/>
            <person name="Andreopoulos B."/>
            <person name="Baker S."/>
            <person name="Barry K."/>
            <person name="Bills G."/>
            <person name="Bluhm B."/>
            <person name="Cannon C."/>
            <person name="Castanera R."/>
            <person name="Culley D."/>
            <person name="Daum C."/>
            <person name="Ezra D."/>
            <person name="Gonzalez J."/>
            <person name="Henrissat B."/>
            <person name="Kuo A."/>
            <person name="Liang C."/>
            <person name="Lipzen A."/>
            <person name="Lutzoni F."/>
            <person name="Magnuson J."/>
            <person name="Mondo S."/>
            <person name="Nolan M."/>
            <person name="Ohm R."/>
            <person name="Pangilinan J."/>
            <person name="Park H.-J."/>
            <person name="Ramirez L."/>
            <person name="Alfaro M."/>
            <person name="Sun H."/>
            <person name="Tritt A."/>
            <person name="Yoshinaga Y."/>
            <person name="Zwiers L.-H."/>
            <person name="Turgeon B."/>
            <person name="Goodwin S."/>
            <person name="Spatafora J."/>
            <person name="Crous P."/>
            <person name="Grigoriev I."/>
        </authorList>
    </citation>
    <scope>NUCLEOTIDE SEQUENCE</scope>
    <source>
        <strain evidence="2">CBS 207.26</strain>
    </source>
</reference>
<sequence>MRFTIILLAPFLGGSALAAAVPSGLNVPTGEPINDATADTFTARADSCGLLTDESGPGGNGIPMLKRVGGRATNVKIKSVNVLKGCTCLFHLQDASLPSFTTILASIPCEALELIEPDSCSSGITTVQDGQWVMQSVRSMEIWRMLLCLF</sequence>
<keyword evidence="1" id="KW-0732">Signal</keyword>
<evidence type="ECO:0000313" key="3">
    <source>
        <dbReference type="Proteomes" id="UP000800200"/>
    </source>
</evidence>
<feature type="signal peptide" evidence="1">
    <location>
        <begin position="1"/>
        <end position="18"/>
    </location>
</feature>
<accession>A0A6A6EG85</accession>
<gene>
    <name evidence="2" type="ORF">K469DRAFT_683230</name>
</gene>
<protein>
    <submittedName>
        <fullName evidence="2">Uncharacterized protein</fullName>
    </submittedName>
</protein>
<evidence type="ECO:0000256" key="1">
    <source>
        <dbReference type="SAM" id="SignalP"/>
    </source>
</evidence>
<feature type="chain" id="PRO_5025670222" evidence="1">
    <location>
        <begin position="19"/>
        <end position="150"/>
    </location>
</feature>
<keyword evidence="3" id="KW-1185">Reference proteome</keyword>
<proteinExistence type="predicted"/>
<dbReference type="EMBL" id="ML994620">
    <property type="protein sequence ID" value="KAF2189852.1"/>
    <property type="molecule type" value="Genomic_DNA"/>
</dbReference>
<dbReference type="Proteomes" id="UP000800200">
    <property type="component" value="Unassembled WGS sequence"/>
</dbReference>
<evidence type="ECO:0000313" key="2">
    <source>
        <dbReference type="EMBL" id="KAF2189852.1"/>
    </source>
</evidence>
<organism evidence="2 3">
    <name type="scientific">Zopfia rhizophila CBS 207.26</name>
    <dbReference type="NCBI Taxonomy" id="1314779"/>
    <lineage>
        <taxon>Eukaryota</taxon>
        <taxon>Fungi</taxon>
        <taxon>Dikarya</taxon>
        <taxon>Ascomycota</taxon>
        <taxon>Pezizomycotina</taxon>
        <taxon>Dothideomycetes</taxon>
        <taxon>Dothideomycetes incertae sedis</taxon>
        <taxon>Zopfiaceae</taxon>
        <taxon>Zopfia</taxon>
    </lineage>
</organism>